<evidence type="ECO:0000313" key="3">
    <source>
        <dbReference type="Proteomes" id="UP000562045"/>
    </source>
</evidence>
<keyword evidence="1" id="KW-0812">Transmembrane</keyword>
<comment type="caution">
    <text evidence="2">The sequence shown here is derived from an EMBL/GenBank/DDBJ whole genome shotgun (WGS) entry which is preliminary data.</text>
</comment>
<protein>
    <submittedName>
        <fullName evidence="2">Uncharacterized protein</fullName>
    </submittedName>
</protein>
<reference evidence="2 3" key="1">
    <citation type="submission" date="2020-07" db="EMBL/GenBank/DDBJ databases">
        <title>Sequencing the genomes of 1000 actinobacteria strains.</title>
        <authorList>
            <person name="Klenk H.-P."/>
        </authorList>
    </citation>
    <scope>NUCLEOTIDE SEQUENCE [LARGE SCALE GENOMIC DNA]</scope>
    <source>
        <strain evidence="2 3">DSM 15131</strain>
    </source>
</reference>
<proteinExistence type="predicted"/>
<keyword evidence="1" id="KW-0472">Membrane</keyword>
<name>A0A7Y9ZGR3_9ACTN</name>
<evidence type="ECO:0000256" key="1">
    <source>
        <dbReference type="SAM" id="Phobius"/>
    </source>
</evidence>
<dbReference type="EMBL" id="JACBZM010000001">
    <property type="protein sequence ID" value="NYI43091.1"/>
    <property type="molecule type" value="Genomic_DNA"/>
</dbReference>
<sequence length="74" mass="7822">MPPVDDSRYGRPSRWPAFAIGLPIALFLVVAGGYLTLVSWGVIGDEESKGLSVLGPILAGFGVALGWVCVRPRP</sequence>
<accession>A0A7Y9ZGR3</accession>
<keyword evidence="1" id="KW-1133">Transmembrane helix</keyword>
<organism evidence="2 3">
    <name type="scientific">Nocardioides aromaticivorans</name>
    <dbReference type="NCBI Taxonomy" id="200618"/>
    <lineage>
        <taxon>Bacteria</taxon>
        <taxon>Bacillati</taxon>
        <taxon>Actinomycetota</taxon>
        <taxon>Actinomycetes</taxon>
        <taxon>Propionibacteriales</taxon>
        <taxon>Nocardioidaceae</taxon>
        <taxon>Nocardioides</taxon>
    </lineage>
</organism>
<feature type="transmembrane region" description="Helical" evidence="1">
    <location>
        <begin position="17"/>
        <end position="38"/>
    </location>
</feature>
<feature type="transmembrane region" description="Helical" evidence="1">
    <location>
        <begin position="50"/>
        <end position="70"/>
    </location>
</feature>
<evidence type="ECO:0000313" key="2">
    <source>
        <dbReference type="EMBL" id="NYI43091.1"/>
    </source>
</evidence>
<dbReference type="AlphaFoldDB" id="A0A7Y9ZGR3"/>
<gene>
    <name evidence="2" type="ORF">BJ993_000171</name>
</gene>
<dbReference type="RefSeq" id="WP_179647394.1">
    <property type="nucleotide sequence ID" value="NZ_JACBZM010000001.1"/>
</dbReference>
<dbReference type="Proteomes" id="UP000562045">
    <property type="component" value="Unassembled WGS sequence"/>
</dbReference>